<proteinExistence type="inferred from homology"/>
<dbReference type="Gene3D" id="3.30.420.40">
    <property type="match status" value="2"/>
</dbReference>
<dbReference type="GO" id="GO:0031072">
    <property type="term" value="F:heat shock protein binding"/>
    <property type="evidence" value="ECO:0000318"/>
    <property type="project" value="GO_Central"/>
</dbReference>
<dbReference type="Gene3D" id="3.30.30.30">
    <property type="match status" value="1"/>
</dbReference>
<dbReference type="GO" id="GO:0005634">
    <property type="term" value="C:nucleus"/>
    <property type="evidence" value="ECO:0000318"/>
    <property type="project" value="GO_Central"/>
</dbReference>
<dbReference type="EMBL" id="GL732558">
    <property type="protein sequence ID" value="EFX78304.1"/>
    <property type="molecule type" value="Genomic_DNA"/>
</dbReference>
<dbReference type="InterPro" id="IPR018181">
    <property type="entry name" value="Heat_shock_70_CS"/>
</dbReference>
<dbReference type="PROSITE" id="PS01036">
    <property type="entry name" value="HSP70_3"/>
    <property type="match status" value="1"/>
</dbReference>
<dbReference type="CDD" id="cd24028">
    <property type="entry name" value="ASKHA_NBD_HSP70_HSPA1-like"/>
    <property type="match status" value="1"/>
</dbReference>
<evidence type="ECO:0000256" key="7">
    <source>
        <dbReference type="SAM" id="SignalP"/>
    </source>
</evidence>
<organism evidence="8 9">
    <name type="scientific">Daphnia pulex</name>
    <name type="common">Water flea</name>
    <dbReference type="NCBI Taxonomy" id="6669"/>
    <lineage>
        <taxon>Eukaryota</taxon>
        <taxon>Metazoa</taxon>
        <taxon>Ecdysozoa</taxon>
        <taxon>Arthropoda</taxon>
        <taxon>Crustacea</taxon>
        <taxon>Branchiopoda</taxon>
        <taxon>Diplostraca</taxon>
        <taxon>Cladocera</taxon>
        <taxon>Anomopoda</taxon>
        <taxon>Daphniidae</taxon>
        <taxon>Daphnia</taxon>
    </lineage>
</organism>
<dbReference type="PANTHER" id="PTHR19375">
    <property type="entry name" value="HEAT SHOCK PROTEIN 70KDA"/>
    <property type="match status" value="1"/>
</dbReference>
<dbReference type="GO" id="GO:0005829">
    <property type="term" value="C:cytosol"/>
    <property type="evidence" value="ECO:0000318"/>
    <property type="project" value="GO_Central"/>
</dbReference>
<evidence type="ECO:0000256" key="3">
    <source>
        <dbReference type="ARBA" id="ARBA00022840"/>
    </source>
</evidence>
<dbReference type="Proteomes" id="UP000000305">
    <property type="component" value="Unassembled WGS sequence"/>
</dbReference>
<dbReference type="PRINTS" id="PR00301">
    <property type="entry name" value="HEATSHOCK70"/>
</dbReference>
<dbReference type="KEGG" id="dpx:DAPPUDRAFT_53625"/>
<reference evidence="8 9" key="1">
    <citation type="journal article" date="2011" name="Science">
        <title>The ecoresponsive genome of Daphnia pulex.</title>
        <authorList>
            <person name="Colbourne J.K."/>
            <person name="Pfrender M.E."/>
            <person name="Gilbert D."/>
            <person name="Thomas W.K."/>
            <person name="Tucker A."/>
            <person name="Oakley T.H."/>
            <person name="Tokishita S."/>
            <person name="Aerts A."/>
            <person name="Arnold G.J."/>
            <person name="Basu M.K."/>
            <person name="Bauer D.J."/>
            <person name="Caceres C.E."/>
            <person name="Carmel L."/>
            <person name="Casola C."/>
            <person name="Choi J.H."/>
            <person name="Detter J.C."/>
            <person name="Dong Q."/>
            <person name="Dusheyko S."/>
            <person name="Eads B.D."/>
            <person name="Frohlich T."/>
            <person name="Geiler-Samerotte K.A."/>
            <person name="Gerlach D."/>
            <person name="Hatcher P."/>
            <person name="Jogdeo S."/>
            <person name="Krijgsveld J."/>
            <person name="Kriventseva E.V."/>
            <person name="Kultz D."/>
            <person name="Laforsch C."/>
            <person name="Lindquist E."/>
            <person name="Lopez J."/>
            <person name="Manak J.R."/>
            <person name="Muller J."/>
            <person name="Pangilinan J."/>
            <person name="Patwardhan R.P."/>
            <person name="Pitluck S."/>
            <person name="Pritham E.J."/>
            <person name="Rechtsteiner A."/>
            <person name="Rho M."/>
            <person name="Rogozin I.B."/>
            <person name="Sakarya O."/>
            <person name="Salamov A."/>
            <person name="Schaack S."/>
            <person name="Shapiro H."/>
            <person name="Shiga Y."/>
            <person name="Skalitzky C."/>
            <person name="Smith Z."/>
            <person name="Souvorov A."/>
            <person name="Sung W."/>
            <person name="Tang Z."/>
            <person name="Tsuchiya D."/>
            <person name="Tu H."/>
            <person name="Vos H."/>
            <person name="Wang M."/>
            <person name="Wolf Y.I."/>
            <person name="Yamagata H."/>
            <person name="Yamada T."/>
            <person name="Ye Y."/>
            <person name="Shaw J.R."/>
            <person name="Andrews J."/>
            <person name="Crease T.J."/>
            <person name="Tang H."/>
            <person name="Lucas S.M."/>
            <person name="Robertson H.M."/>
            <person name="Bork P."/>
            <person name="Koonin E.V."/>
            <person name="Zdobnov E.M."/>
            <person name="Grigoriev I.V."/>
            <person name="Lynch M."/>
            <person name="Boore J.L."/>
        </authorList>
    </citation>
    <scope>NUCLEOTIDE SEQUENCE [LARGE SCALE GENOMIC DNA]</scope>
</reference>
<dbReference type="OrthoDB" id="434160at2759"/>
<dbReference type="STRING" id="6669.E9GQL9"/>
<accession>E9GQL9</accession>
<dbReference type="Pfam" id="PF00012">
    <property type="entry name" value="HSP70"/>
    <property type="match status" value="1"/>
</dbReference>
<dbReference type="FunFam" id="3.90.640.10:FF:000002">
    <property type="entry name" value="Heat shock 70 kDa"/>
    <property type="match status" value="1"/>
</dbReference>
<dbReference type="GO" id="GO:0005886">
    <property type="term" value="C:plasma membrane"/>
    <property type="evidence" value="ECO:0000318"/>
    <property type="project" value="GO_Central"/>
</dbReference>
<dbReference type="PhylomeDB" id="E9GQL9"/>
<protein>
    <submittedName>
        <fullName evidence="8">Uncharacterized protein</fullName>
    </submittedName>
</protein>
<dbReference type="SUPFAM" id="SSF100920">
    <property type="entry name" value="Heat shock protein 70kD (HSP70), peptide-binding domain"/>
    <property type="match status" value="1"/>
</dbReference>
<evidence type="ECO:0000313" key="9">
    <source>
        <dbReference type="Proteomes" id="UP000000305"/>
    </source>
</evidence>
<keyword evidence="3 5" id="KW-0067">ATP-binding</keyword>
<dbReference type="InParanoid" id="E9GQL9"/>
<feature type="chain" id="PRO_5003237620" evidence="7">
    <location>
        <begin position="23"/>
        <end position="586"/>
    </location>
</feature>
<evidence type="ECO:0000256" key="4">
    <source>
        <dbReference type="ARBA" id="ARBA00023016"/>
    </source>
</evidence>
<dbReference type="FunFam" id="3.30.420.40:FF:000172">
    <property type="entry name" value="Heat shock 70 kDa protein"/>
    <property type="match status" value="1"/>
</dbReference>
<dbReference type="GO" id="GO:0006950">
    <property type="term" value="P:response to stress"/>
    <property type="evidence" value="ECO:0007669"/>
    <property type="project" value="UniProtKB-ARBA"/>
</dbReference>
<dbReference type="GO" id="GO:0044183">
    <property type="term" value="F:protein folding chaperone"/>
    <property type="evidence" value="ECO:0000318"/>
    <property type="project" value="GO_Central"/>
</dbReference>
<keyword evidence="2 5" id="KW-0547">Nucleotide-binding</keyword>
<dbReference type="GO" id="GO:0005524">
    <property type="term" value="F:ATP binding"/>
    <property type="evidence" value="ECO:0007669"/>
    <property type="project" value="UniProtKB-KW"/>
</dbReference>
<dbReference type="FunFam" id="3.30.30.30:FF:000001">
    <property type="entry name" value="heat shock 70 kDa protein-like"/>
    <property type="match status" value="1"/>
</dbReference>
<evidence type="ECO:0000313" key="8">
    <source>
        <dbReference type="EMBL" id="EFX78304.1"/>
    </source>
</evidence>
<gene>
    <name evidence="8" type="ORF">DAPPUDRAFT_53625</name>
</gene>
<feature type="signal peptide" evidence="7">
    <location>
        <begin position="1"/>
        <end position="22"/>
    </location>
</feature>
<dbReference type="GO" id="GO:0140662">
    <property type="term" value="F:ATP-dependent protein folding chaperone"/>
    <property type="evidence" value="ECO:0007669"/>
    <property type="project" value="InterPro"/>
</dbReference>
<dbReference type="InterPro" id="IPR043129">
    <property type="entry name" value="ATPase_NBD"/>
</dbReference>
<dbReference type="SUPFAM" id="SSF53067">
    <property type="entry name" value="Actin-like ATPase domain"/>
    <property type="match status" value="2"/>
</dbReference>
<dbReference type="AlphaFoldDB" id="E9GQL9"/>
<dbReference type="InterPro" id="IPR029047">
    <property type="entry name" value="HSP70_peptide-bd_sf"/>
</dbReference>
<sequence>MLKKLHSSLLLIFLQFFDYLFLLVEKENQELCIGIDLGTSFSCVGVYHNGKVEIVANEHNNRITPSCLSFNNGAKFVGEVAKNLMDTNPLSTIFDAKRLIGRRFSDSTFPNDQKYWPFKVVQSAEGQANVQFDLNGTCTTYTPGTVTTMILEKMKETAEGYLGEKVTNAVIAVPAHFTDFQRQAIKNAAISAGLNVLRVMNERSAAAMAYGLENKFAEVKNVLIYDLGGGFLDVSVFSIKGGIFQVEGTANDSHLGGEDFDIQLVDDLVKKLKKEQGKDLSSNPHAMRRLRTACEGAKRTLSHLTEATIEILSLCEGFDFYAPVTRSYFEKLCVDLFHRTLEPVKKALIDAKMDKKEINEIVLVGGSTRIPKIQELLQQFFDGKELNKSLHHGEAVACGATVQAALLSGYSLEAAKDFLLLEASSHSFGIEIVEGVMSTFIERNSRIPAMQTKIFTTKIQNQSSVLIQVYEGEGAMTRENSLVGKFILSGIYPAKRGLPRIEITFEIDANGMLTVTAADKSTEGRENKISQSINGGVNRVMEGKISDAGKMKLVLCENHPPLPTQTLSQKSSSSSTGARTDPILID</sequence>
<keyword evidence="9" id="KW-1185">Reference proteome</keyword>
<keyword evidence="7" id="KW-0732">Signal</keyword>
<dbReference type="PROSITE" id="PS00297">
    <property type="entry name" value="HSP70_1"/>
    <property type="match status" value="1"/>
</dbReference>
<dbReference type="Gene3D" id="3.90.640.10">
    <property type="entry name" value="Actin, Chain A, domain 4"/>
    <property type="match status" value="1"/>
</dbReference>
<dbReference type="GO" id="GO:0042026">
    <property type="term" value="P:protein refolding"/>
    <property type="evidence" value="ECO:0000318"/>
    <property type="project" value="GO_Central"/>
</dbReference>
<comment type="similarity">
    <text evidence="1 5">Belongs to the heat shock protein 70 family.</text>
</comment>
<feature type="region of interest" description="Disordered" evidence="6">
    <location>
        <begin position="559"/>
        <end position="586"/>
    </location>
</feature>
<evidence type="ECO:0000256" key="5">
    <source>
        <dbReference type="RuleBase" id="RU003322"/>
    </source>
</evidence>
<name>E9GQL9_DAPPU</name>
<evidence type="ECO:0000256" key="1">
    <source>
        <dbReference type="ARBA" id="ARBA00007381"/>
    </source>
</evidence>
<dbReference type="InterPro" id="IPR013126">
    <property type="entry name" value="Hsp_70_fam"/>
</dbReference>
<keyword evidence="4" id="KW-0346">Stress response</keyword>
<evidence type="ECO:0000256" key="2">
    <source>
        <dbReference type="ARBA" id="ARBA00022741"/>
    </source>
</evidence>
<dbReference type="GO" id="GO:0016887">
    <property type="term" value="F:ATP hydrolysis activity"/>
    <property type="evidence" value="ECO:0000318"/>
    <property type="project" value="GO_Central"/>
</dbReference>
<dbReference type="HOGENOM" id="CLU_005965_0_1_1"/>
<dbReference type="GO" id="GO:0005737">
    <property type="term" value="C:cytoplasm"/>
    <property type="evidence" value="ECO:0000318"/>
    <property type="project" value="GO_Central"/>
</dbReference>
<evidence type="ECO:0000256" key="6">
    <source>
        <dbReference type="SAM" id="MobiDB-lite"/>
    </source>
</evidence>
<dbReference type="eggNOG" id="KOG0101">
    <property type="taxonomic scope" value="Eukaryota"/>
</dbReference>
<dbReference type="FunFam" id="2.60.34.10:FF:000012">
    <property type="entry name" value="Heat shock 70 kDa protein"/>
    <property type="match status" value="1"/>
</dbReference>
<dbReference type="Gene3D" id="2.60.34.10">
    <property type="entry name" value="Substrate Binding Domain Of DNAk, Chain A, domain 1"/>
    <property type="match status" value="1"/>
</dbReference>